<dbReference type="AlphaFoldDB" id="A0A840WF17"/>
<evidence type="ECO:0000259" key="3">
    <source>
        <dbReference type="PROSITE" id="PS50983"/>
    </source>
</evidence>
<feature type="domain" description="Fe/B12 periplasmic-binding" evidence="3">
    <location>
        <begin position="65"/>
        <end position="340"/>
    </location>
</feature>
<gene>
    <name evidence="4" type="ORF">HNR07_001692</name>
</gene>
<dbReference type="Pfam" id="PF01497">
    <property type="entry name" value="Peripla_BP_2"/>
    <property type="match status" value="1"/>
</dbReference>
<dbReference type="SUPFAM" id="SSF53807">
    <property type="entry name" value="Helical backbone' metal receptor"/>
    <property type="match status" value="1"/>
</dbReference>
<organism evidence="4 5">
    <name type="scientific">Nocardiopsis metallicus</name>
    <dbReference type="NCBI Taxonomy" id="179819"/>
    <lineage>
        <taxon>Bacteria</taxon>
        <taxon>Bacillati</taxon>
        <taxon>Actinomycetota</taxon>
        <taxon>Actinomycetes</taxon>
        <taxon>Streptosporangiales</taxon>
        <taxon>Nocardiopsidaceae</taxon>
        <taxon>Nocardiopsis</taxon>
    </lineage>
</organism>
<dbReference type="PROSITE" id="PS50983">
    <property type="entry name" value="FE_B12_PBP"/>
    <property type="match status" value="1"/>
</dbReference>
<keyword evidence="2" id="KW-0732">Signal</keyword>
<feature type="signal peptide" evidence="2">
    <location>
        <begin position="1"/>
        <end position="27"/>
    </location>
</feature>
<dbReference type="Proteomes" id="UP000579647">
    <property type="component" value="Unassembled WGS sequence"/>
</dbReference>
<dbReference type="PANTHER" id="PTHR30535">
    <property type="entry name" value="VITAMIN B12-BINDING PROTEIN"/>
    <property type="match status" value="1"/>
</dbReference>
<comment type="caution">
    <text evidence="4">The sequence shown here is derived from an EMBL/GenBank/DDBJ whole genome shotgun (WGS) entry which is preliminary data.</text>
</comment>
<reference evidence="4 5" key="1">
    <citation type="submission" date="2020-08" db="EMBL/GenBank/DDBJ databases">
        <title>Sequencing the genomes of 1000 actinobacteria strains.</title>
        <authorList>
            <person name="Klenk H.-P."/>
        </authorList>
    </citation>
    <scope>NUCLEOTIDE SEQUENCE [LARGE SCALE GENOMIC DNA]</scope>
    <source>
        <strain evidence="4 5">DSM 44598</strain>
    </source>
</reference>
<evidence type="ECO:0000256" key="2">
    <source>
        <dbReference type="SAM" id="SignalP"/>
    </source>
</evidence>
<name>A0A840WF17_9ACTN</name>
<comment type="similarity">
    <text evidence="1">Belongs to the bacterial solute-binding protein 8 family.</text>
</comment>
<dbReference type="RefSeq" id="WP_184364068.1">
    <property type="nucleotide sequence ID" value="NZ_BAAAKM010000101.1"/>
</dbReference>
<accession>A0A840WF17</accession>
<dbReference type="Gene3D" id="3.40.50.1980">
    <property type="entry name" value="Nitrogenase molybdenum iron protein domain"/>
    <property type="match status" value="2"/>
</dbReference>
<dbReference type="PROSITE" id="PS51257">
    <property type="entry name" value="PROKAR_LIPOPROTEIN"/>
    <property type="match status" value="1"/>
</dbReference>
<dbReference type="InterPro" id="IPR050902">
    <property type="entry name" value="ABC_Transporter_SBP"/>
</dbReference>
<keyword evidence="5" id="KW-1185">Reference proteome</keyword>
<dbReference type="InterPro" id="IPR002491">
    <property type="entry name" value="ABC_transptr_periplasmic_BD"/>
</dbReference>
<dbReference type="PANTHER" id="PTHR30535:SF7">
    <property type="entry name" value="IRON(III) DICITRATE-BINDING PROTEIN"/>
    <property type="match status" value="1"/>
</dbReference>
<protein>
    <submittedName>
        <fullName evidence="4">Iron complex transport system substrate-binding protein</fullName>
    </submittedName>
</protein>
<proteinExistence type="inferred from homology"/>
<feature type="chain" id="PRO_5032854041" evidence="2">
    <location>
        <begin position="28"/>
        <end position="341"/>
    </location>
</feature>
<sequence>MTVDRTPNRLRTAAISLAGLTAFGLSACGTGVSTPDEPDTAAAEGYPVTVENCGEELVLEAAPTRLVGLSPSQTELLVELGLTDRLVGQAQTDTHPLPEQVQAEVADVPELSDVAPPTREVLLEAEPDFVYSPTTYEFTTEQGFASIEQLAEVGADAYVATGGCPERRSQGTVDDLFTDIENLGTIFALPDRADEMTEEGQSRLTAVEEAIEGAEAPSVAQLYVEGATLMAIGGGIEYDIIARAGGDNVFDPDEAAFSDFFAATITPEEVTSRDPEAIVFSVNDADHEEATRDYLAQTFPDVAAVSEDRLVAVPASDLFPGTLGNIGAVEHIAEGLHPDRF</sequence>
<dbReference type="EMBL" id="JACHDO010000001">
    <property type="protein sequence ID" value="MBB5490555.1"/>
    <property type="molecule type" value="Genomic_DNA"/>
</dbReference>
<evidence type="ECO:0000313" key="5">
    <source>
        <dbReference type="Proteomes" id="UP000579647"/>
    </source>
</evidence>
<evidence type="ECO:0000313" key="4">
    <source>
        <dbReference type="EMBL" id="MBB5490555.1"/>
    </source>
</evidence>
<evidence type="ECO:0000256" key="1">
    <source>
        <dbReference type="ARBA" id="ARBA00008814"/>
    </source>
</evidence>